<protein>
    <submittedName>
        <fullName evidence="1">Immunity protein 31</fullName>
    </submittedName>
</protein>
<reference evidence="1 2" key="1">
    <citation type="submission" date="2020-06" db="EMBL/GenBank/DDBJ databases">
        <title>Frischella cerana isolated from Apis cerana gut homogenate.</title>
        <authorList>
            <person name="Wolter L.A."/>
            <person name="Suenami S."/>
            <person name="Miyazaki R."/>
        </authorList>
    </citation>
    <scope>NUCLEOTIDE SEQUENCE [LARGE SCALE GENOMIC DNA]</scope>
    <source>
        <strain evidence="1 2">Ac13</strain>
    </source>
</reference>
<proteinExistence type="predicted"/>
<evidence type="ECO:0000313" key="1">
    <source>
        <dbReference type="EMBL" id="MBC9131784.1"/>
    </source>
</evidence>
<keyword evidence="2" id="KW-1185">Reference proteome</keyword>
<evidence type="ECO:0000313" key="2">
    <source>
        <dbReference type="Proteomes" id="UP000651208"/>
    </source>
</evidence>
<accession>A0ABR7QZY9</accession>
<dbReference type="Pfam" id="PF15591">
    <property type="entry name" value="Imm31"/>
    <property type="match status" value="1"/>
</dbReference>
<organism evidence="1 2">
    <name type="scientific">Frischella japonica</name>
    <dbReference type="NCBI Taxonomy" id="2741544"/>
    <lineage>
        <taxon>Bacteria</taxon>
        <taxon>Pseudomonadati</taxon>
        <taxon>Pseudomonadota</taxon>
        <taxon>Gammaproteobacteria</taxon>
        <taxon>Orbales</taxon>
        <taxon>Orbaceae</taxon>
        <taxon>Frischella</taxon>
    </lineage>
</organism>
<sequence length="73" mass="8578">MTQQFNFYEEVEILPNCEHPEYIGKKGVVMGVSEEDGVIFGYAVDLYDAEYGHYFKMNCLKSTGKQFKREDFY</sequence>
<dbReference type="InterPro" id="IPR028200">
    <property type="entry name" value="Imm31"/>
</dbReference>
<dbReference type="RefSeq" id="WP_187756225.1">
    <property type="nucleotide sequence ID" value="NZ_JABURY010000020.1"/>
</dbReference>
<dbReference type="EMBL" id="JABURY010000020">
    <property type="protein sequence ID" value="MBC9131784.1"/>
    <property type="molecule type" value="Genomic_DNA"/>
</dbReference>
<dbReference type="Proteomes" id="UP000651208">
    <property type="component" value="Unassembled WGS sequence"/>
</dbReference>
<gene>
    <name evidence="1" type="ORF">FcAc13_10775</name>
</gene>
<name>A0ABR7QZY9_9GAMM</name>
<comment type="caution">
    <text evidence="1">The sequence shown here is derived from an EMBL/GenBank/DDBJ whole genome shotgun (WGS) entry which is preliminary data.</text>
</comment>